<evidence type="ECO:0000256" key="3">
    <source>
        <dbReference type="ARBA" id="ARBA00005156"/>
    </source>
</evidence>
<dbReference type="GeneID" id="23611989"/>
<dbReference type="GO" id="GO:0042254">
    <property type="term" value="P:ribosome biogenesis"/>
    <property type="evidence" value="ECO:0007669"/>
    <property type="project" value="UniProtKB-KW"/>
</dbReference>
<dbReference type="SUPFAM" id="SSF55174">
    <property type="entry name" value="Alpha-L RNA-binding motif"/>
    <property type="match status" value="1"/>
</dbReference>
<keyword evidence="9 16" id="KW-0694">RNA-binding</keyword>
<evidence type="ECO:0000259" key="18">
    <source>
        <dbReference type="SMART" id="SM00363"/>
    </source>
</evidence>
<dbReference type="GO" id="GO:0090560">
    <property type="term" value="F:2-(3-amino-3-carboxypropyl)histidine synthase activity"/>
    <property type="evidence" value="ECO:0007669"/>
    <property type="project" value="InterPro"/>
</dbReference>
<comment type="subcellular location">
    <subcellularLocation>
        <location evidence="2">Nucleus</location>
        <location evidence="2">Nucleolus</location>
    </subcellularLocation>
</comment>
<dbReference type="eggNOG" id="KOG4655">
    <property type="taxonomic scope" value="Eukaryota"/>
</dbReference>
<dbReference type="GO" id="GO:0051536">
    <property type="term" value="F:iron-sulfur cluster binding"/>
    <property type="evidence" value="ECO:0007669"/>
    <property type="project" value="UniProtKB-KW"/>
</dbReference>
<feature type="domain" description="RNA-binding S4" evidence="18">
    <location>
        <begin position="107"/>
        <end position="169"/>
    </location>
</feature>
<dbReference type="PANTHER" id="PTHR10762:SF2">
    <property type="entry name" value="2-(3-AMINO-3-CARBOXYPROPYL)HISTIDINE SYNTHASE SUBUNIT 2"/>
    <property type="match status" value="1"/>
</dbReference>
<feature type="region of interest" description="Disordered" evidence="17">
    <location>
        <begin position="568"/>
        <end position="593"/>
    </location>
</feature>
<dbReference type="KEGG" id="apro:F751_0598"/>
<dbReference type="EMBL" id="KL662119">
    <property type="protein sequence ID" value="KFM25571.1"/>
    <property type="molecule type" value="Genomic_DNA"/>
</dbReference>
<dbReference type="InterPro" id="IPR001912">
    <property type="entry name" value="Ribosomal_uS4_N"/>
</dbReference>
<evidence type="ECO:0000256" key="17">
    <source>
        <dbReference type="SAM" id="MobiDB-lite"/>
    </source>
</evidence>
<dbReference type="GO" id="GO:1990904">
    <property type="term" value="C:ribonucleoprotein complex"/>
    <property type="evidence" value="ECO:0007669"/>
    <property type="project" value="UniProtKB-KW"/>
</dbReference>
<keyword evidence="11" id="KW-0411">Iron-sulfur</keyword>
<dbReference type="InterPro" id="IPR016435">
    <property type="entry name" value="DPH1/DPH2"/>
</dbReference>
<dbReference type="FunFam" id="3.10.290.10:FF:000006">
    <property type="entry name" value="U3 small nucleolar ribonucleoprotein IMP3"/>
    <property type="match status" value="1"/>
</dbReference>
<dbReference type="SMART" id="SM01390">
    <property type="entry name" value="Ribosomal_S4"/>
    <property type="match status" value="1"/>
</dbReference>
<dbReference type="PROSITE" id="PS50889">
    <property type="entry name" value="S4"/>
    <property type="match status" value="1"/>
</dbReference>
<dbReference type="InterPro" id="IPR002942">
    <property type="entry name" value="S4_RNA-bd"/>
</dbReference>
<dbReference type="PANTHER" id="PTHR10762">
    <property type="entry name" value="DIPHTHAMIDE BIOSYNTHESIS PROTEIN"/>
    <property type="match status" value="1"/>
</dbReference>
<sequence length="593" mass="65126">MRQLKFHEKKLLKKVDFLQWKNKHNLRELQVMRRYHIQDRDDYKKYNKLVGMVTSLTSVLKKLAPTDPARIELTEKLLDRLHDMGVITTKKSLVQLEKLSTASFCRRRLPVVMVRAKMSETLKEAITFIEQGHVRIGPDTVTDPAFLVTRAMEDFVTWVDTSRIKRKVMQYNDRLDDYDLMHVHYGRASMTALSRIPAFFVFPTQDLDVDAVASNLSSSTLSSLDTPVLCFLDQPHLHQRAELAAEVARRMEAAGSLSPHWTWPDVPIRQLEPEALTASGAGLASCRAGDEHAQTDSAGDATRGTCCAHQGDCSATAPADSSVGELRAAGYRWSGTEMGAGPVTYIWIGAPDAPALQLLQLTRSTLPWWTLDPTTYTLEEGLPVGVRRLLRRRYALMERARDASIVGVLVGTLGVAGYLGAVEQLCNAAEAAGKKTYTLLMGKPSPAKLANFPEIEVFVLVADPQGQILDCKEYLAPIITHHEAMLAFSPDSEWDESLYRLDFGTDGPAQASEETDATSELALRAAKGLRLTPVATTGAHALTPASAADYLVHKRSWRGVEAPLAGAAPAVPRAAVEGRSGRAAGYQGEPSNL</sequence>
<comment type="cofactor">
    <cofactor evidence="1">
        <name>[4Fe-4S] cluster</name>
        <dbReference type="ChEBI" id="CHEBI:49883"/>
    </cofactor>
</comment>
<dbReference type="Gene3D" id="3.10.290.10">
    <property type="entry name" value="RNA-binding S4 domain"/>
    <property type="match status" value="1"/>
</dbReference>
<dbReference type="GO" id="GO:0019843">
    <property type="term" value="F:rRNA binding"/>
    <property type="evidence" value="ECO:0007669"/>
    <property type="project" value="UniProtKB-KW"/>
</dbReference>
<gene>
    <name evidence="20" type="ORF">F751_0598</name>
</gene>
<dbReference type="GO" id="GO:0046872">
    <property type="term" value="F:metal ion binding"/>
    <property type="evidence" value="ECO:0007669"/>
    <property type="project" value="UniProtKB-KW"/>
</dbReference>
<dbReference type="OrthoDB" id="10248812at2759"/>
<evidence type="ECO:0000256" key="4">
    <source>
        <dbReference type="ARBA" id="ARBA00006179"/>
    </source>
</evidence>
<name>A0A087SIL7_AUXPR</name>
<evidence type="ECO:0000256" key="8">
    <source>
        <dbReference type="ARBA" id="ARBA00022730"/>
    </source>
</evidence>
<evidence type="ECO:0000256" key="2">
    <source>
        <dbReference type="ARBA" id="ARBA00004604"/>
    </source>
</evidence>
<evidence type="ECO:0000256" key="15">
    <source>
        <dbReference type="ARBA" id="ARBA00072223"/>
    </source>
</evidence>
<protein>
    <recommendedName>
        <fullName evidence="14">U3 small nucleolar ribonucleoprotein protein IMP3</fullName>
    </recommendedName>
    <alternativeName>
        <fullName evidence="15">U3 small nucleolar ribonucleoprotein protein imp3</fullName>
    </alternativeName>
</protein>
<evidence type="ECO:0000256" key="13">
    <source>
        <dbReference type="ARBA" id="ARBA00023274"/>
    </source>
</evidence>
<evidence type="ECO:0000256" key="7">
    <source>
        <dbReference type="ARBA" id="ARBA00022723"/>
    </source>
</evidence>
<keyword evidence="13 20" id="KW-0687">Ribonucleoprotein</keyword>
<keyword evidence="8" id="KW-0699">rRNA-binding</keyword>
<keyword evidence="10" id="KW-0408">Iron</keyword>
<evidence type="ECO:0000256" key="6">
    <source>
        <dbReference type="ARBA" id="ARBA00022517"/>
    </source>
</evidence>
<dbReference type="Pfam" id="PF00163">
    <property type="entry name" value="Ribosomal_S4"/>
    <property type="match status" value="1"/>
</dbReference>
<comment type="pathway">
    <text evidence="3">Protein modification; peptidyl-diphthamide biosynthesis.</text>
</comment>
<dbReference type="Pfam" id="PF01866">
    <property type="entry name" value="Diphthamide_syn"/>
    <property type="match status" value="1"/>
</dbReference>
<evidence type="ECO:0000256" key="5">
    <source>
        <dbReference type="ARBA" id="ARBA00007465"/>
    </source>
</evidence>
<evidence type="ECO:0000256" key="9">
    <source>
        <dbReference type="ARBA" id="ARBA00022884"/>
    </source>
</evidence>
<evidence type="ECO:0000313" key="21">
    <source>
        <dbReference type="Proteomes" id="UP000028924"/>
    </source>
</evidence>
<dbReference type="FunFam" id="3.40.50.11860:FF:000001">
    <property type="entry name" value="2-(3-amino-3-carboxypropyl)histidine synthase subunit 2"/>
    <property type="match status" value="1"/>
</dbReference>
<dbReference type="Gene3D" id="3.40.50.11860">
    <property type="entry name" value="Diphthamide synthesis DPH1/DPH2 domain 3"/>
    <property type="match status" value="1"/>
</dbReference>
<accession>A0A087SIL7</accession>
<dbReference type="RefSeq" id="XP_011398467.1">
    <property type="nucleotide sequence ID" value="XM_011400165.1"/>
</dbReference>
<comment type="similarity">
    <text evidence="4">Belongs to the DPH1/DPH2 family. DPH2 subfamily.</text>
</comment>
<evidence type="ECO:0000256" key="12">
    <source>
        <dbReference type="ARBA" id="ARBA00023242"/>
    </source>
</evidence>
<keyword evidence="6" id="KW-0690">Ribosome biogenesis</keyword>
<evidence type="ECO:0000256" key="14">
    <source>
        <dbReference type="ARBA" id="ARBA00069727"/>
    </source>
</evidence>
<reference evidence="20 21" key="1">
    <citation type="journal article" date="2014" name="BMC Genomics">
        <title>Oil accumulation mechanisms of the oleaginous microalga Chlorella protothecoides revealed through its genome, transcriptomes, and proteomes.</title>
        <authorList>
            <person name="Gao C."/>
            <person name="Wang Y."/>
            <person name="Shen Y."/>
            <person name="Yan D."/>
            <person name="He X."/>
            <person name="Dai J."/>
            <person name="Wu Q."/>
        </authorList>
    </citation>
    <scope>NUCLEOTIDE SEQUENCE [LARGE SCALE GENOMIC DNA]</scope>
    <source>
        <strain evidence="20 21">0710</strain>
    </source>
</reference>
<dbReference type="eggNOG" id="KOG2648">
    <property type="taxonomic scope" value="Eukaryota"/>
</dbReference>
<keyword evidence="21" id="KW-1185">Reference proteome</keyword>
<evidence type="ECO:0000256" key="11">
    <source>
        <dbReference type="ARBA" id="ARBA00023014"/>
    </source>
</evidence>
<dbReference type="CDD" id="cd00165">
    <property type="entry name" value="S4"/>
    <property type="match status" value="1"/>
</dbReference>
<evidence type="ECO:0000259" key="19">
    <source>
        <dbReference type="SMART" id="SM01390"/>
    </source>
</evidence>
<comment type="similarity">
    <text evidence="5">Belongs to the universal ribosomal protein uS4 family.</text>
</comment>
<evidence type="ECO:0000256" key="10">
    <source>
        <dbReference type="ARBA" id="ARBA00023004"/>
    </source>
</evidence>
<dbReference type="NCBIfam" id="TIGR00322">
    <property type="entry name" value="diphth2_R"/>
    <property type="match status" value="1"/>
</dbReference>
<evidence type="ECO:0000256" key="1">
    <source>
        <dbReference type="ARBA" id="ARBA00001966"/>
    </source>
</evidence>
<dbReference type="GO" id="GO:0017183">
    <property type="term" value="P:protein histidyl modification to diphthamide"/>
    <property type="evidence" value="ECO:0007669"/>
    <property type="project" value="InterPro"/>
</dbReference>
<dbReference type="STRING" id="3075.A0A087SIL7"/>
<dbReference type="InterPro" id="IPR036986">
    <property type="entry name" value="S4_RNA-bd_sf"/>
</dbReference>
<dbReference type="InterPro" id="IPR042265">
    <property type="entry name" value="DPH1/DPH2_3"/>
</dbReference>
<evidence type="ECO:0000256" key="16">
    <source>
        <dbReference type="PROSITE-ProRule" id="PRU00182"/>
    </source>
</evidence>
<keyword evidence="7" id="KW-0479">Metal-binding</keyword>
<dbReference type="AlphaFoldDB" id="A0A087SIL7"/>
<evidence type="ECO:0000313" key="20">
    <source>
        <dbReference type="EMBL" id="KFM25571.1"/>
    </source>
</evidence>
<keyword evidence="12" id="KW-0539">Nucleus</keyword>
<feature type="domain" description="Small ribosomal subunit protein uS4 N-terminal" evidence="19">
    <location>
        <begin position="3"/>
        <end position="106"/>
    </location>
</feature>
<dbReference type="Pfam" id="PF01479">
    <property type="entry name" value="S4"/>
    <property type="match status" value="1"/>
</dbReference>
<feature type="compositionally biased region" description="Low complexity" evidence="17">
    <location>
        <begin position="568"/>
        <end position="578"/>
    </location>
</feature>
<organism evidence="20 21">
    <name type="scientific">Auxenochlorella protothecoides</name>
    <name type="common">Green microalga</name>
    <name type="synonym">Chlorella protothecoides</name>
    <dbReference type="NCBI Taxonomy" id="3075"/>
    <lineage>
        <taxon>Eukaryota</taxon>
        <taxon>Viridiplantae</taxon>
        <taxon>Chlorophyta</taxon>
        <taxon>core chlorophytes</taxon>
        <taxon>Trebouxiophyceae</taxon>
        <taxon>Chlorellales</taxon>
        <taxon>Chlorellaceae</taxon>
        <taxon>Auxenochlorella</taxon>
    </lineage>
</organism>
<dbReference type="GO" id="GO:0005730">
    <property type="term" value="C:nucleolus"/>
    <property type="evidence" value="ECO:0007669"/>
    <property type="project" value="UniProtKB-SubCell"/>
</dbReference>
<dbReference type="SFLD" id="SFLDS00032">
    <property type="entry name" value="Radical_SAM_3-amino-3-carboxyp"/>
    <property type="match status" value="1"/>
</dbReference>
<dbReference type="Proteomes" id="UP000028924">
    <property type="component" value="Unassembled WGS sequence"/>
</dbReference>
<dbReference type="SMART" id="SM00363">
    <property type="entry name" value="S4"/>
    <property type="match status" value="1"/>
</dbReference>
<proteinExistence type="inferred from homology"/>